<reference evidence="4 5" key="1">
    <citation type="submission" date="2016-10" db="EMBL/GenBank/DDBJ databases">
        <authorList>
            <person name="de Groot N.N."/>
        </authorList>
    </citation>
    <scope>NUCLEOTIDE SEQUENCE [LARGE SCALE GENOMIC DNA]</scope>
    <source>
        <strain evidence="4 5">DSM 29619</strain>
    </source>
</reference>
<feature type="coiled-coil region" evidence="1">
    <location>
        <begin position="258"/>
        <end position="316"/>
    </location>
</feature>
<organism evidence="4 5">
    <name type="scientific">Pseudooceanicola nitratireducens</name>
    <dbReference type="NCBI Taxonomy" id="517719"/>
    <lineage>
        <taxon>Bacteria</taxon>
        <taxon>Pseudomonadati</taxon>
        <taxon>Pseudomonadota</taxon>
        <taxon>Alphaproteobacteria</taxon>
        <taxon>Rhodobacterales</taxon>
        <taxon>Paracoccaceae</taxon>
        <taxon>Pseudooceanicola</taxon>
    </lineage>
</organism>
<keyword evidence="3" id="KW-0472">Membrane</keyword>
<dbReference type="RefSeq" id="WP_093448632.1">
    <property type="nucleotide sequence ID" value="NZ_FNZG01000002.1"/>
</dbReference>
<feature type="transmembrane region" description="Helical" evidence="3">
    <location>
        <begin position="386"/>
        <end position="410"/>
    </location>
</feature>
<evidence type="ECO:0000313" key="5">
    <source>
        <dbReference type="Proteomes" id="UP000231644"/>
    </source>
</evidence>
<evidence type="ECO:0000256" key="1">
    <source>
        <dbReference type="SAM" id="Coils"/>
    </source>
</evidence>
<evidence type="ECO:0000256" key="3">
    <source>
        <dbReference type="SAM" id="Phobius"/>
    </source>
</evidence>
<gene>
    <name evidence="4" type="ORF">SAMN05421762_0042</name>
</gene>
<keyword evidence="1" id="KW-0175">Coiled coil</keyword>
<feature type="transmembrane region" description="Helical" evidence="3">
    <location>
        <begin position="46"/>
        <end position="66"/>
    </location>
</feature>
<name>A0A1I1H4Z9_9RHOB</name>
<dbReference type="AlphaFoldDB" id="A0A1I1H4Z9"/>
<feature type="region of interest" description="Disordered" evidence="2">
    <location>
        <begin position="1"/>
        <end position="20"/>
    </location>
</feature>
<dbReference type="STRING" id="517719.SAMN05421762_0042"/>
<proteinExistence type="predicted"/>
<keyword evidence="3" id="KW-0812">Transmembrane</keyword>
<dbReference type="InterPro" id="IPR050445">
    <property type="entry name" value="Bact_polysacc_biosynth/exp"/>
</dbReference>
<evidence type="ECO:0000313" key="4">
    <source>
        <dbReference type="EMBL" id="SFC16503.1"/>
    </source>
</evidence>
<dbReference type="PANTHER" id="PTHR32309:SF13">
    <property type="entry name" value="FERRIC ENTEROBACTIN TRANSPORT PROTEIN FEPE"/>
    <property type="match status" value="1"/>
</dbReference>
<sequence>MAQQGVRKLKTDRKPALPEGFPTLVEDRADKGTAAAARLRFRHRTAIASFLLMVLMPIAATGWYLFARAVDQFSSHLGFVVHSEDPSSFSGLASLPLVAAFGGASSPDADILEAYLTSQALVEAMDDRFSLRESWSQTHETDPVFAFSPGGSIEDLTRYWSRMVKVDHDHGSGIIAVEIRGFDPERTQDIGIELQRLGSDLINRIGDVARTDRLRHSKQELQLAEERLSMARQVLTTFRLLHRIVDPIADLQGDMAVIHQLQQDLADERISLDLLRRNLAAGSSSARQGVIADSRIVQSERRIEAIRGRIEEERQAFGDAGGQRDLARLMGDYEERVVAVELAQDGYALALAAHEANRAAANLQTRYLASYSPPTLAERPIYPKRWSILASVGFAAFLLWATVVLFGYGLRDRFQ</sequence>
<dbReference type="EMBL" id="FOLX01000001">
    <property type="protein sequence ID" value="SFC16503.1"/>
    <property type="molecule type" value="Genomic_DNA"/>
</dbReference>
<dbReference type="GO" id="GO:0004713">
    <property type="term" value="F:protein tyrosine kinase activity"/>
    <property type="evidence" value="ECO:0007669"/>
    <property type="project" value="TreeGrafter"/>
</dbReference>
<keyword evidence="5" id="KW-1185">Reference proteome</keyword>
<dbReference type="Proteomes" id="UP000231644">
    <property type="component" value="Unassembled WGS sequence"/>
</dbReference>
<dbReference type="PANTHER" id="PTHR32309">
    <property type="entry name" value="TYROSINE-PROTEIN KINASE"/>
    <property type="match status" value="1"/>
</dbReference>
<dbReference type="GO" id="GO:0005886">
    <property type="term" value="C:plasma membrane"/>
    <property type="evidence" value="ECO:0007669"/>
    <property type="project" value="TreeGrafter"/>
</dbReference>
<protein>
    <submittedName>
        <fullName evidence="4">Capsular polysaccharide transport system permease protein</fullName>
    </submittedName>
</protein>
<dbReference type="OrthoDB" id="7800844at2"/>
<keyword evidence="3" id="KW-1133">Transmembrane helix</keyword>
<evidence type="ECO:0000256" key="2">
    <source>
        <dbReference type="SAM" id="MobiDB-lite"/>
    </source>
</evidence>
<accession>A0A1I1H4Z9</accession>